<protein>
    <submittedName>
        <fullName evidence="2">Uncharacterized protein DUF2383</fullName>
    </submittedName>
</protein>
<dbReference type="OrthoDB" id="282393at2"/>
<feature type="domain" description="DUF2383" evidence="1">
    <location>
        <begin position="10"/>
        <end position="115"/>
    </location>
</feature>
<evidence type="ECO:0000259" key="1">
    <source>
        <dbReference type="Pfam" id="PF09537"/>
    </source>
</evidence>
<reference evidence="2 3" key="1">
    <citation type="submission" date="2018-06" db="EMBL/GenBank/DDBJ databases">
        <title>Genomic Encyclopedia of Type Strains, Phase III (KMG-III): the genomes of soil and plant-associated and newly described type strains.</title>
        <authorList>
            <person name="Whitman W."/>
        </authorList>
    </citation>
    <scope>NUCLEOTIDE SEQUENCE [LARGE SCALE GENOMIC DNA]</scope>
    <source>
        <strain evidence="2 3">CGMCC 1.12504</strain>
    </source>
</reference>
<dbReference type="RefSeq" id="WP_112086294.1">
    <property type="nucleotide sequence ID" value="NZ_QLSV01000008.1"/>
</dbReference>
<gene>
    <name evidence="2" type="ORF">B0I10_108122</name>
</gene>
<dbReference type="InterPro" id="IPR019052">
    <property type="entry name" value="DUF2383"/>
</dbReference>
<proteinExistence type="predicted"/>
<dbReference type="Pfam" id="PF09537">
    <property type="entry name" value="DUF2383"/>
    <property type="match status" value="1"/>
</dbReference>
<dbReference type="AlphaFoldDB" id="A0A328WXN0"/>
<organism evidence="2 3">
    <name type="scientific">Flavobacterium lacus</name>
    <dbReference type="NCBI Taxonomy" id="1353778"/>
    <lineage>
        <taxon>Bacteria</taxon>
        <taxon>Pseudomonadati</taxon>
        <taxon>Bacteroidota</taxon>
        <taxon>Flavobacteriia</taxon>
        <taxon>Flavobacteriales</taxon>
        <taxon>Flavobacteriaceae</taxon>
        <taxon>Flavobacterium</taxon>
    </lineage>
</organism>
<comment type="caution">
    <text evidence="2">The sequence shown here is derived from an EMBL/GenBank/DDBJ whole genome shotgun (WGS) entry which is preliminary data.</text>
</comment>
<dbReference type="Proteomes" id="UP000249518">
    <property type="component" value="Unassembled WGS sequence"/>
</dbReference>
<keyword evidence="3" id="KW-1185">Reference proteome</keyword>
<sequence length="149" mass="17852">MTEKDKILCEELKMLLVSLQENERGFMIAAIHSSKSDIKLFFHRKSLESKEFVSEFMGELDFLKYPKDNNHSISAYAREIWFDFNWFFSTCDDEKILRKIIDDQQEIIKKYDALLTLVLRPSTRVLLTLQKECIENDLNHNTIFYYYCK</sequence>
<evidence type="ECO:0000313" key="3">
    <source>
        <dbReference type="Proteomes" id="UP000249518"/>
    </source>
</evidence>
<name>A0A328WXN0_9FLAO</name>
<dbReference type="InterPro" id="IPR012347">
    <property type="entry name" value="Ferritin-like"/>
</dbReference>
<dbReference type="EMBL" id="QLSV01000008">
    <property type="protein sequence ID" value="RAR47619.1"/>
    <property type="molecule type" value="Genomic_DNA"/>
</dbReference>
<accession>A0A328WXN0</accession>
<evidence type="ECO:0000313" key="2">
    <source>
        <dbReference type="EMBL" id="RAR47619.1"/>
    </source>
</evidence>
<dbReference type="Gene3D" id="1.20.1260.10">
    <property type="match status" value="1"/>
</dbReference>